<evidence type="ECO:0000313" key="1">
    <source>
        <dbReference type="EMBL" id="VVB05969.1"/>
    </source>
</evidence>
<keyword evidence="2" id="KW-1185">Reference proteome</keyword>
<protein>
    <submittedName>
        <fullName evidence="1">Uncharacterized protein</fullName>
    </submittedName>
</protein>
<proteinExistence type="predicted"/>
<name>A0A565BX22_9BRAS</name>
<dbReference type="OrthoDB" id="1109741at2759"/>
<gene>
    <name evidence="1" type="ORF">ANE_LOCUS16413</name>
</gene>
<reference evidence="1" key="1">
    <citation type="submission" date="2019-07" db="EMBL/GenBank/DDBJ databases">
        <authorList>
            <person name="Dittberner H."/>
        </authorList>
    </citation>
    <scope>NUCLEOTIDE SEQUENCE [LARGE SCALE GENOMIC DNA]</scope>
</reference>
<accession>A0A565BX22</accession>
<dbReference type="EMBL" id="CABITT030000005">
    <property type="protein sequence ID" value="VVB05969.1"/>
    <property type="molecule type" value="Genomic_DNA"/>
</dbReference>
<dbReference type="AlphaFoldDB" id="A0A565BX22"/>
<evidence type="ECO:0000313" key="2">
    <source>
        <dbReference type="Proteomes" id="UP000489600"/>
    </source>
</evidence>
<comment type="caution">
    <text evidence="1">The sequence shown here is derived from an EMBL/GenBank/DDBJ whole genome shotgun (WGS) entry which is preliminary data.</text>
</comment>
<dbReference type="Proteomes" id="UP000489600">
    <property type="component" value="Unassembled WGS sequence"/>
</dbReference>
<organism evidence="1 2">
    <name type="scientific">Arabis nemorensis</name>
    <dbReference type="NCBI Taxonomy" id="586526"/>
    <lineage>
        <taxon>Eukaryota</taxon>
        <taxon>Viridiplantae</taxon>
        <taxon>Streptophyta</taxon>
        <taxon>Embryophyta</taxon>
        <taxon>Tracheophyta</taxon>
        <taxon>Spermatophyta</taxon>
        <taxon>Magnoliopsida</taxon>
        <taxon>eudicotyledons</taxon>
        <taxon>Gunneridae</taxon>
        <taxon>Pentapetalae</taxon>
        <taxon>rosids</taxon>
        <taxon>malvids</taxon>
        <taxon>Brassicales</taxon>
        <taxon>Brassicaceae</taxon>
        <taxon>Arabideae</taxon>
        <taxon>Arabis</taxon>
    </lineage>
</organism>
<sequence length="113" mass="13044">MERTTMKVNGSRPSLSSLRSSLYDSIEEMAQRDLEVSITSWAKLMSIILELQAIKELVSQRKEDIPNKGKIYMCFKFPALIRIRMIESDVEDLEERVLLMITNWRGSCISGDE</sequence>